<evidence type="ECO:0008006" key="3">
    <source>
        <dbReference type="Google" id="ProtNLM"/>
    </source>
</evidence>
<organism evidence="1 2">
    <name type="scientific">Peredibacter starrii</name>
    <dbReference type="NCBI Taxonomy" id="28202"/>
    <lineage>
        <taxon>Bacteria</taxon>
        <taxon>Pseudomonadati</taxon>
        <taxon>Bdellovibrionota</taxon>
        <taxon>Bacteriovoracia</taxon>
        <taxon>Bacteriovoracales</taxon>
        <taxon>Bacteriovoracaceae</taxon>
        <taxon>Peredibacter</taxon>
    </lineage>
</organism>
<accession>A0AAX4HQM5</accession>
<dbReference type="Proteomes" id="UP001324634">
    <property type="component" value="Chromosome"/>
</dbReference>
<evidence type="ECO:0000313" key="2">
    <source>
        <dbReference type="Proteomes" id="UP001324634"/>
    </source>
</evidence>
<dbReference type="Gene3D" id="3.20.20.70">
    <property type="entry name" value="Aldolase class I"/>
    <property type="match status" value="1"/>
</dbReference>
<keyword evidence="2" id="KW-1185">Reference proteome</keyword>
<proteinExistence type="predicted"/>
<dbReference type="InterPro" id="IPR013785">
    <property type="entry name" value="Aldolase_TIM"/>
</dbReference>
<dbReference type="EMBL" id="CP139487">
    <property type="protein sequence ID" value="WPU65629.1"/>
    <property type="molecule type" value="Genomic_DNA"/>
</dbReference>
<dbReference type="AlphaFoldDB" id="A0AAX4HQM5"/>
<dbReference type="RefSeq" id="WP_321396485.1">
    <property type="nucleotide sequence ID" value="NZ_CP139487.1"/>
</dbReference>
<evidence type="ECO:0000313" key="1">
    <source>
        <dbReference type="EMBL" id="WPU65629.1"/>
    </source>
</evidence>
<reference evidence="1 2" key="1">
    <citation type="submission" date="2023-11" db="EMBL/GenBank/DDBJ databases">
        <title>Peredibacter starrii A3.12.</title>
        <authorList>
            <person name="Mitchell R.J."/>
        </authorList>
    </citation>
    <scope>NUCLEOTIDE SEQUENCE [LARGE SCALE GENOMIC DNA]</scope>
    <source>
        <strain evidence="1 2">A3.12</strain>
    </source>
</reference>
<protein>
    <recommendedName>
        <fullName evidence="3">Radical SAM protein</fullName>
    </recommendedName>
</protein>
<sequence length="346" mass="40668">MDTLGYLKTVLGNKKPRVAEIELTLFENCDVNCTFCAHEKSSVIGMKTEEMLSKIPLIENFLDEIDSDVEMVNLHLVGGELLQDRLIDGVDDFLARYELLISEYQRICERRQIEPRIILVSNMLTTKSDVVIKWLEKLNETVFVRLIASFDPFGRPLTKQYFLNLKIFRQFISNINVVVTKEAIRELKKGNEQFDRLYQEFPIFMDDFLPDVETSRMIPSDEEYLEYLELVVKKYPKLLPFGEAISKVLTQSPNEIQFTTFNKCNILPNNKVTNYLWERHPPESFVTEVNYQDNSNMLYRFIEENQCLSCEYYQSCPLRCPVSWSWKDRVRSKGCVNKRFFDSLAK</sequence>
<name>A0AAX4HQM5_9BACT</name>
<dbReference type="KEGG" id="psti:SOO65_02595"/>
<gene>
    <name evidence="1" type="ORF">SOO65_02595</name>
</gene>